<keyword evidence="2" id="KW-1185">Reference proteome</keyword>
<sequence length="64" mass="7337">MYQLSIQNDAGEQVKSESFEIQYDAKVGFKRSVMAFSRKSGRFEIVLESPEGKKLYSQKAGLDW</sequence>
<dbReference type="OrthoDB" id="2970621at2"/>
<dbReference type="EMBL" id="SWLG01000001">
    <property type="protein sequence ID" value="TLS38855.1"/>
    <property type="molecule type" value="Genomic_DNA"/>
</dbReference>
<gene>
    <name evidence="1" type="ORF">FCL54_00630</name>
</gene>
<protein>
    <submittedName>
        <fullName evidence="1">Uncharacterized protein</fullName>
    </submittedName>
</protein>
<proteinExistence type="predicted"/>
<accession>A0A5R9FH27</accession>
<reference evidence="1 2" key="1">
    <citation type="submission" date="2019-04" db="EMBL/GenBank/DDBJ databases">
        <title>Bacillus caeni sp. nov., a bacterium isolated from mangrove sediment.</title>
        <authorList>
            <person name="Huang H."/>
            <person name="Mo K."/>
            <person name="Hu Y."/>
        </authorList>
    </citation>
    <scope>NUCLEOTIDE SEQUENCE [LARGE SCALE GENOMIC DNA]</scope>
    <source>
        <strain evidence="1 2">HB172195</strain>
    </source>
</reference>
<dbReference type="RefSeq" id="WP_138122110.1">
    <property type="nucleotide sequence ID" value="NZ_SWLG01000001.1"/>
</dbReference>
<dbReference type="Proteomes" id="UP000308230">
    <property type="component" value="Unassembled WGS sequence"/>
</dbReference>
<name>A0A5R9FH27_9BACL</name>
<evidence type="ECO:0000313" key="1">
    <source>
        <dbReference type="EMBL" id="TLS38855.1"/>
    </source>
</evidence>
<comment type="caution">
    <text evidence="1">The sequence shown here is derived from an EMBL/GenBank/DDBJ whole genome shotgun (WGS) entry which is preliminary data.</text>
</comment>
<organism evidence="1 2">
    <name type="scientific">Exobacillus caeni</name>
    <dbReference type="NCBI Taxonomy" id="2574798"/>
    <lineage>
        <taxon>Bacteria</taxon>
        <taxon>Bacillati</taxon>
        <taxon>Bacillota</taxon>
        <taxon>Bacilli</taxon>
        <taxon>Bacillales</taxon>
        <taxon>Guptibacillaceae</taxon>
        <taxon>Exobacillus</taxon>
    </lineage>
</organism>
<evidence type="ECO:0000313" key="2">
    <source>
        <dbReference type="Proteomes" id="UP000308230"/>
    </source>
</evidence>
<dbReference type="AlphaFoldDB" id="A0A5R9FH27"/>